<feature type="domain" description="RNA polymerase sigma-70 region 2" evidence="5">
    <location>
        <begin position="36"/>
        <end position="103"/>
    </location>
</feature>
<evidence type="ECO:0000256" key="2">
    <source>
        <dbReference type="ARBA" id="ARBA00023015"/>
    </source>
</evidence>
<proteinExistence type="inferred from homology"/>
<gene>
    <name evidence="7" type="ORF">JY651_47420</name>
</gene>
<dbReference type="PANTHER" id="PTHR43133">
    <property type="entry name" value="RNA POLYMERASE ECF-TYPE SIGMA FACTO"/>
    <property type="match status" value="1"/>
</dbReference>
<evidence type="ECO:0000313" key="8">
    <source>
        <dbReference type="Proteomes" id="UP000662747"/>
    </source>
</evidence>
<accession>A0ABX7NV29</accession>
<sequence length="231" mass="26271">MNPRNLPDEAPVPSPASDEEIALRVRAGETALFEVLMRRHNQRVYRAVRSFLQDEAEVEDVMQQAYVQAFTHLSQFEGSSRFSTWLVRIAVNEALQRLKQRGRLVALDGGAHGTPEEDMKLLERNEADPERRAFGRELARLLEVTLDELPDIYRTVFMLREVEKLSTAECAEALSVSEEVVKTRLHRAKALVRQGMESRLDGQFEEAFTFQAPRCDRVVAAVLARIGVGRH</sequence>
<feature type="domain" description="RNA polymerase sigma factor 70 region 4 type 2" evidence="6">
    <location>
        <begin position="141"/>
        <end position="190"/>
    </location>
</feature>
<name>A0ABX7NV29_9BACT</name>
<evidence type="ECO:0000259" key="5">
    <source>
        <dbReference type="Pfam" id="PF04542"/>
    </source>
</evidence>
<dbReference type="NCBIfam" id="TIGR02937">
    <property type="entry name" value="sigma70-ECF"/>
    <property type="match status" value="1"/>
</dbReference>
<keyword evidence="3" id="KW-0731">Sigma factor</keyword>
<keyword evidence="8" id="KW-1185">Reference proteome</keyword>
<comment type="similarity">
    <text evidence="1">Belongs to the sigma-70 factor family. ECF subfamily.</text>
</comment>
<dbReference type="InterPro" id="IPR007627">
    <property type="entry name" value="RNA_pol_sigma70_r2"/>
</dbReference>
<dbReference type="InterPro" id="IPR039425">
    <property type="entry name" value="RNA_pol_sigma-70-like"/>
</dbReference>
<dbReference type="NCBIfam" id="NF008888">
    <property type="entry name" value="PRK11922.1"/>
    <property type="match status" value="1"/>
</dbReference>
<evidence type="ECO:0000259" key="6">
    <source>
        <dbReference type="Pfam" id="PF08281"/>
    </source>
</evidence>
<dbReference type="Pfam" id="PF04542">
    <property type="entry name" value="Sigma70_r2"/>
    <property type="match status" value="1"/>
</dbReference>
<organism evidence="7 8">
    <name type="scientific">Pyxidicoccus parkwayensis</name>
    <dbReference type="NCBI Taxonomy" id="2813578"/>
    <lineage>
        <taxon>Bacteria</taxon>
        <taxon>Pseudomonadati</taxon>
        <taxon>Myxococcota</taxon>
        <taxon>Myxococcia</taxon>
        <taxon>Myxococcales</taxon>
        <taxon>Cystobacterineae</taxon>
        <taxon>Myxococcaceae</taxon>
        <taxon>Pyxidicoccus</taxon>
    </lineage>
</organism>
<dbReference type="PANTHER" id="PTHR43133:SF51">
    <property type="entry name" value="RNA POLYMERASE SIGMA FACTOR"/>
    <property type="match status" value="1"/>
</dbReference>
<dbReference type="InterPro" id="IPR013324">
    <property type="entry name" value="RNA_pol_sigma_r3/r4-like"/>
</dbReference>
<dbReference type="Pfam" id="PF08281">
    <property type="entry name" value="Sigma70_r4_2"/>
    <property type="match status" value="1"/>
</dbReference>
<dbReference type="RefSeq" id="WP_206724230.1">
    <property type="nucleotide sequence ID" value="NZ_CP071090.1"/>
</dbReference>
<protein>
    <submittedName>
        <fullName evidence="7">RNA polymerase sigma factor</fullName>
    </submittedName>
</protein>
<dbReference type="Gene3D" id="1.10.1740.10">
    <property type="match status" value="1"/>
</dbReference>
<keyword evidence="4" id="KW-0804">Transcription</keyword>
<dbReference type="InterPro" id="IPR036388">
    <property type="entry name" value="WH-like_DNA-bd_sf"/>
</dbReference>
<keyword evidence="2" id="KW-0805">Transcription regulation</keyword>
<dbReference type="Proteomes" id="UP000662747">
    <property type="component" value="Chromosome"/>
</dbReference>
<dbReference type="InterPro" id="IPR013249">
    <property type="entry name" value="RNA_pol_sigma70_r4_t2"/>
</dbReference>
<dbReference type="InterPro" id="IPR013325">
    <property type="entry name" value="RNA_pol_sigma_r2"/>
</dbReference>
<dbReference type="SUPFAM" id="SSF88946">
    <property type="entry name" value="Sigma2 domain of RNA polymerase sigma factors"/>
    <property type="match status" value="1"/>
</dbReference>
<dbReference type="EMBL" id="CP071090">
    <property type="protein sequence ID" value="QSQ22655.1"/>
    <property type="molecule type" value="Genomic_DNA"/>
</dbReference>
<evidence type="ECO:0000256" key="1">
    <source>
        <dbReference type="ARBA" id="ARBA00010641"/>
    </source>
</evidence>
<dbReference type="InterPro" id="IPR014284">
    <property type="entry name" value="RNA_pol_sigma-70_dom"/>
</dbReference>
<dbReference type="CDD" id="cd06171">
    <property type="entry name" value="Sigma70_r4"/>
    <property type="match status" value="1"/>
</dbReference>
<reference evidence="7 8" key="1">
    <citation type="submission" date="2021-02" db="EMBL/GenBank/DDBJ databases">
        <title>De Novo genome assembly of isolated myxobacteria.</title>
        <authorList>
            <person name="Stevens D.C."/>
        </authorList>
    </citation>
    <scope>NUCLEOTIDE SEQUENCE [LARGE SCALE GENOMIC DNA]</scope>
    <source>
        <strain evidence="8">SCPEA02</strain>
    </source>
</reference>
<evidence type="ECO:0000256" key="4">
    <source>
        <dbReference type="ARBA" id="ARBA00023163"/>
    </source>
</evidence>
<dbReference type="SUPFAM" id="SSF88659">
    <property type="entry name" value="Sigma3 and sigma4 domains of RNA polymerase sigma factors"/>
    <property type="match status" value="1"/>
</dbReference>
<evidence type="ECO:0000256" key="3">
    <source>
        <dbReference type="ARBA" id="ARBA00023082"/>
    </source>
</evidence>
<dbReference type="Gene3D" id="1.10.10.10">
    <property type="entry name" value="Winged helix-like DNA-binding domain superfamily/Winged helix DNA-binding domain"/>
    <property type="match status" value="1"/>
</dbReference>
<evidence type="ECO:0000313" key="7">
    <source>
        <dbReference type="EMBL" id="QSQ22655.1"/>
    </source>
</evidence>